<keyword evidence="7" id="KW-0319">Glycerol metabolism</keyword>
<keyword evidence="8" id="KW-0443">Lipid metabolism</keyword>
<proteinExistence type="inferred from homology"/>
<dbReference type="GO" id="GO:0019432">
    <property type="term" value="P:triglyceride biosynthetic process"/>
    <property type="evidence" value="ECO:0007669"/>
    <property type="project" value="UniProtKB-UniPathway"/>
</dbReference>
<comment type="pathway">
    <text evidence="2">Lipid metabolism.</text>
</comment>
<evidence type="ECO:0000259" key="12">
    <source>
        <dbReference type="Pfam" id="PF06974"/>
    </source>
</evidence>
<dbReference type="SUPFAM" id="SSF52777">
    <property type="entry name" value="CoA-dependent acyltransferases"/>
    <property type="match status" value="1"/>
</dbReference>
<dbReference type="InterPro" id="IPR004255">
    <property type="entry name" value="O-acyltransferase_WSD1_N"/>
</dbReference>
<gene>
    <name evidence="13" type="ORF">HYN46_09660</name>
</gene>
<dbReference type="EMBL" id="CP031222">
    <property type="protein sequence ID" value="AXI03082.1"/>
    <property type="molecule type" value="Genomic_DNA"/>
</dbReference>
<dbReference type="KEGG" id="mbah:HYN46_09660"/>
<dbReference type="EC" id="2.3.1.20" evidence="4"/>
<dbReference type="GO" id="GO:0001666">
    <property type="term" value="P:response to hypoxia"/>
    <property type="evidence" value="ECO:0007669"/>
    <property type="project" value="TreeGrafter"/>
</dbReference>
<dbReference type="AlphaFoldDB" id="A0A345P723"/>
<dbReference type="Pfam" id="PF06974">
    <property type="entry name" value="WS_DGAT_C"/>
    <property type="match status" value="1"/>
</dbReference>
<dbReference type="GO" id="GO:0005886">
    <property type="term" value="C:plasma membrane"/>
    <property type="evidence" value="ECO:0007669"/>
    <property type="project" value="TreeGrafter"/>
</dbReference>
<name>A0A345P723_9GAMM</name>
<dbReference type="Proteomes" id="UP000253940">
    <property type="component" value="Chromosome"/>
</dbReference>
<evidence type="ECO:0000256" key="1">
    <source>
        <dbReference type="ARBA" id="ARBA00004771"/>
    </source>
</evidence>
<dbReference type="OrthoDB" id="9810950at2"/>
<comment type="catalytic activity">
    <reaction evidence="10">
        <text>an acyl-CoA + a 1,2-diacyl-sn-glycerol = a triacyl-sn-glycerol + CoA</text>
        <dbReference type="Rhea" id="RHEA:10868"/>
        <dbReference type="ChEBI" id="CHEBI:17815"/>
        <dbReference type="ChEBI" id="CHEBI:57287"/>
        <dbReference type="ChEBI" id="CHEBI:58342"/>
        <dbReference type="ChEBI" id="CHEBI:64615"/>
        <dbReference type="EC" id="2.3.1.20"/>
    </reaction>
</comment>
<dbReference type="GO" id="GO:0071731">
    <property type="term" value="P:response to nitric oxide"/>
    <property type="evidence" value="ECO:0007669"/>
    <property type="project" value="TreeGrafter"/>
</dbReference>
<dbReference type="InterPro" id="IPR045034">
    <property type="entry name" value="O-acyltransferase_WSD1-like"/>
</dbReference>
<keyword evidence="5" id="KW-0444">Lipid biosynthesis</keyword>
<dbReference type="RefSeq" id="WP_114899192.1">
    <property type="nucleotide sequence ID" value="NZ_CP031222.1"/>
</dbReference>
<evidence type="ECO:0000313" key="13">
    <source>
        <dbReference type="EMBL" id="AXI03082.1"/>
    </source>
</evidence>
<evidence type="ECO:0000256" key="7">
    <source>
        <dbReference type="ARBA" id="ARBA00022798"/>
    </source>
</evidence>
<evidence type="ECO:0000256" key="2">
    <source>
        <dbReference type="ARBA" id="ARBA00005189"/>
    </source>
</evidence>
<dbReference type="UniPathway" id="UPA00282"/>
<protein>
    <recommendedName>
        <fullName evidence="4">diacylglycerol O-acyltransferase</fullName>
        <ecNumber evidence="4">2.3.1.20</ecNumber>
    </recommendedName>
</protein>
<sequence length="458" mass="51314">MRALGPIDLLFLTLESRKQPMHVGGLFLFKLPEHAPSDFVWQFVQSIRASTEKPVQPFNQVLNGYFWDKDDDFDIDQHFRHIALPQPGRIRELLTYVSQEHSALLDRAKPLWECHVIEGIEDNRFAMYFKIHHALTDGVGGMKLIQRALSPFPVTEDIVPPWAVKDTRHKKVGITLSKTTQFLNTIAKQIQIAPNVTREVYTAITQRSDPNYVSVFQAPRSILNQPVSASRRFAAQSYDLQRLRDIAKKLTKFLGESVTINDIILAICSGAMRAYLSNQNALPAKPLIAMVPVSIRQENDDSGNAIAIILANLATHLNDPLERLNVIRASINNAKQRMKRMTSGELLNYTGIVFSMAGLNLVTGAAPKLQSFNIVISNVPGPKETLYWNGAMLDALYPVSIVMDGQATNITLTSYRDKLEVGIIACRKTLPSIQSLLGLLEYEIVILERLTSDISLDE</sequence>
<evidence type="ECO:0000259" key="11">
    <source>
        <dbReference type="Pfam" id="PF03007"/>
    </source>
</evidence>
<feature type="domain" description="O-acyltransferase WSD1 C-terminal" evidence="12">
    <location>
        <begin position="303"/>
        <end position="444"/>
    </location>
</feature>
<evidence type="ECO:0000256" key="4">
    <source>
        <dbReference type="ARBA" id="ARBA00013244"/>
    </source>
</evidence>
<reference evidence="13 14" key="1">
    <citation type="submission" date="2018-07" db="EMBL/GenBank/DDBJ databases">
        <title>Genome sequencing of Moraxellaceae gen. HYN0046.</title>
        <authorList>
            <person name="Kim M."/>
            <person name="Yi H."/>
        </authorList>
    </citation>
    <scope>NUCLEOTIDE SEQUENCE [LARGE SCALE GENOMIC DNA]</scope>
    <source>
        <strain evidence="13 14">HYN0046</strain>
    </source>
</reference>
<dbReference type="PANTHER" id="PTHR31650:SF1">
    <property type="entry name" value="WAX ESTER SYNTHASE_DIACYLGLYCEROL ACYLTRANSFERASE 4-RELATED"/>
    <property type="match status" value="1"/>
</dbReference>
<accession>A0A345P723</accession>
<keyword evidence="9 13" id="KW-0012">Acyltransferase</keyword>
<dbReference type="GO" id="GO:0051701">
    <property type="term" value="P:biological process involved in interaction with host"/>
    <property type="evidence" value="ECO:0007669"/>
    <property type="project" value="TreeGrafter"/>
</dbReference>
<comment type="pathway">
    <text evidence="1">Glycerolipid metabolism; triacylglycerol biosynthesis.</text>
</comment>
<keyword evidence="14" id="KW-1185">Reference proteome</keyword>
<dbReference type="InterPro" id="IPR014292">
    <property type="entry name" value="Acyl_transf_WS/DGAT"/>
</dbReference>
<dbReference type="NCBIfam" id="TIGR02946">
    <property type="entry name" value="acyl_WS_DGAT"/>
    <property type="match status" value="1"/>
</dbReference>
<keyword evidence="6 13" id="KW-0808">Transferase</keyword>
<evidence type="ECO:0000256" key="5">
    <source>
        <dbReference type="ARBA" id="ARBA00022516"/>
    </source>
</evidence>
<evidence type="ECO:0000256" key="6">
    <source>
        <dbReference type="ARBA" id="ARBA00022679"/>
    </source>
</evidence>
<evidence type="ECO:0000256" key="3">
    <source>
        <dbReference type="ARBA" id="ARBA00009587"/>
    </source>
</evidence>
<evidence type="ECO:0000313" key="14">
    <source>
        <dbReference type="Proteomes" id="UP000253940"/>
    </source>
</evidence>
<dbReference type="Pfam" id="PF03007">
    <property type="entry name" value="WS_DGAT_cat"/>
    <property type="match status" value="1"/>
</dbReference>
<feature type="domain" description="O-acyltransferase WSD1-like N-terminal" evidence="11">
    <location>
        <begin position="4"/>
        <end position="263"/>
    </location>
</feature>
<evidence type="ECO:0000256" key="10">
    <source>
        <dbReference type="ARBA" id="ARBA00048109"/>
    </source>
</evidence>
<organism evidence="13 14">
    <name type="scientific">Aquirhabdus parva</name>
    <dbReference type="NCBI Taxonomy" id="2283318"/>
    <lineage>
        <taxon>Bacteria</taxon>
        <taxon>Pseudomonadati</taxon>
        <taxon>Pseudomonadota</taxon>
        <taxon>Gammaproteobacteria</taxon>
        <taxon>Moraxellales</taxon>
        <taxon>Moraxellaceae</taxon>
        <taxon>Aquirhabdus</taxon>
    </lineage>
</organism>
<comment type="similarity">
    <text evidence="3">Belongs to the long-chain O-acyltransferase family.</text>
</comment>
<dbReference type="InterPro" id="IPR009721">
    <property type="entry name" value="O-acyltransferase_WSD1_C"/>
</dbReference>
<dbReference type="GO" id="GO:0006071">
    <property type="term" value="P:glycerol metabolic process"/>
    <property type="evidence" value="ECO:0007669"/>
    <property type="project" value="UniProtKB-KW"/>
</dbReference>
<evidence type="ECO:0000256" key="9">
    <source>
        <dbReference type="ARBA" id="ARBA00023315"/>
    </source>
</evidence>
<dbReference type="PANTHER" id="PTHR31650">
    <property type="entry name" value="O-ACYLTRANSFERASE (WSD1-LIKE) FAMILY PROTEIN"/>
    <property type="match status" value="1"/>
</dbReference>
<dbReference type="GO" id="GO:0004144">
    <property type="term" value="F:diacylglycerol O-acyltransferase activity"/>
    <property type="evidence" value="ECO:0007669"/>
    <property type="project" value="UniProtKB-EC"/>
</dbReference>
<evidence type="ECO:0000256" key="8">
    <source>
        <dbReference type="ARBA" id="ARBA00023098"/>
    </source>
</evidence>